<evidence type="ECO:0000313" key="6">
    <source>
        <dbReference type="EMBL" id="EKM50079.1"/>
    </source>
</evidence>
<dbReference type="GO" id="GO:0046872">
    <property type="term" value="F:metal ion binding"/>
    <property type="evidence" value="ECO:0007669"/>
    <property type="project" value="UniProtKB-KW"/>
</dbReference>
<keyword evidence="1" id="KW-0479">Metal-binding</keyword>
<evidence type="ECO:0000256" key="3">
    <source>
        <dbReference type="ARBA" id="ARBA00022842"/>
    </source>
</evidence>
<dbReference type="Gene3D" id="3.40.50.300">
    <property type="entry name" value="P-loop containing nucleotide triphosphate hydrolases"/>
    <property type="match status" value="1"/>
</dbReference>
<dbReference type="EMBL" id="JH930479">
    <property type="protein sequence ID" value="EKM50079.1"/>
    <property type="molecule type" value="Genomic_DNA"/>
</dbReference>
<keyword evidence="4" id="KW-0342">GTP-binding</keyword>
<gene>
    <name evidence="6" type="ORF">PHACADRAFT_264598</name>
</gene>
<dbReference type="RefSeq" id="XP_007401273.1">
    <property type="nucleotide sequence ID" value="XM_007401211.1"/>
</dbReference>
<dbReference type="PROSITE" id="PS51706">
    <property type="entry name" value="G_ENGB"/>
    <property type="match status" value="1"/>
</dbReference>
<accession>K5VU25</accession>
<proteinExistence type="predicted"/>
<name>K5VU25_PHACS</name>
<dbReference type="AlphaFoldDB" id="K5VU25"/>
<protein>
    <recommendedName>
        <fullName evidence="5">EngB-type G domain-containing protein</fullName>
    </recommendedName>
</protein>
<dbReference type="OrthoDB" id="391988at2759"/>
<dbReference type="InterPro" id="IPR006073">
    <property type="entry name" value="GTP-bd"/>
</dbReference>
<keyword evidence="2" id="KW-0547">Nucleotide-binding</keyword>
<dbReference type="Proteomes" id="UP000008370">
    <property type="component" value="Unassembled WGS sequence"/>
</dbReference>
<dbReference type="CDD" id="cd01876">
    <property type="entry name" value="YihA_EngB"/>
    <property type="match status" value="1"/>
</dbReference>
<dbReference type="STRING" id="650164.K5VU25"/>
<sequence length="238" mass="26001">MFKATSSTCYPKKTAQFINPFSHHSAAQFLAAAAAPQSLPLIQKRPPEVMIAGRANVGKSTLVNAVLGRTSLASTSKQGGHTRTLNFYGVGPVPHKLVVVDAPGYGVRSKAEWGRLFQHYIEHREELKRIYILINGEHGAKDVDASMLENLNNQCMMSLQAGRPITMQAIITKTDNIRGDARSHVQQIRQAIFEAAPLCLPPVITAATKNQFWGRDEVRRSISEACALGCITGKVTHS</sequence>
<dbReference type="InterPro" id="IPR027417">
    <property type="entry name" value="P-loop_NTPase"/>
</dbReference>
<feature type="domain" description="EngB-type G" evidence="5">
    <location>
        <begin position="45"/>
        <end position="228"/>
    </location>
</feature>
<dbReference type="Pfam" id="PF01926">
    <property type="entry name" value="MMR_HSR1"/>
    <property type="match status" value="1"/>
</dbReference>
<keyword evidence="7" id="KW-1185">Reference proteome</keyword>
<dbReference type="GO" id="GO:0005739">
    <property type="term" value="C:mitochondrion"/>
    <property type="evidence" value="ECO:0007669"/>
    <property type="project" value="TreeGrafter"/>
</dbReference>
<evidence type="ECO:0000259" key="5">
    <source>
        <dbReference type="PROSITE" id="PS51706"/>
    </source>
</evidence>
<dbReference type="InParanoid" id="K5VU25"/>
<dbReference type="InterPro" id="IPR052279">
    <property type="entry name" value="EngB_GTPase"/>
</dbReference>
<evidence type="ECO:0000256" key="2">
    <source>
        <dbReference type="ARBA" id="ARBA00022741"/>
    </source>
</evidence>
<dbReference type="KEGG" id="pco:PHACADRAFT_264598"/>
<evidence type="ECO:0000256" key="4">
    <source>
        <dbReference type="ARBA" id="ARBA00023134"/>
    </source>
</evidence>
<dbReference type="InterPro" id="IPR030393">
    <property type="entry name" value="G_ENGB_dom"/>
</dbReference>
<keyword evidence="3" id="KW-0460">Magnesium</keyword>
<dbReference type="HOGENOM" id="CLU_033732_2_1_1"/>
<dbReference type="PANTHER" id="PTHR46498">
    <property type="entry name" value="GTP-BINDING PROTEIN 8"/>
    <property type="match status" value="1"/>
</dbReference>
<dbReference type="SUPFAM" id="SSF52540">
    <property type="entry name" value="P-loop containing nucleoside triphosphate hydrolases"/>
    <property type="match status" value="1"/>
</dbReference>
<reference evidence="6 7" key="1">
    <citation type="journal article" date="2012" name="BMC Genomics">
        <title>Comparative genomics of the white-rot fungi, Phanerochaete carnosa and P. chrysosporium, to elucidate the genetic basis of the distinct wood types they colonize.</title>
        <authorList>
            <person name="Suzuki H."/>
            <person name="MacDonald J."/>
            <person name="Syed K."/>
            <person name="Salamov A."/>
            <person name="Hori C."/>
            <person name="Aerts A."/>
            <person name="Henrissat B."/>
            <person name="Wiebenga A."/>
            <person name="vanKuyk P.A."/>
            <person name="Barry K."/>
            <person name="Lindquist E."/>
            <person name="LaButti K."/>
            <person name="Lapidus A."/>
            <person name="Lucas S."/>
            <person name="Coutinho P."/>
            <person name="Gong Y."/>
            <person name="Samejima M."/>
            <person name="Mahadevan R."/>
            <person name="Abou-Zaid M."/>
            <person name="de Vries R.P."/>
            <person name="Igarashi K."/>
            <person name="Yadav J.S."/>
            <person name="Grigoriev I.V."/>
            <person name="Master E.R."/>
        </authorList>
    </citation>
    <scope>NUCLEOTIDE SEQUENCE [LARGE SCALE GENOMIC DNA]</scope>
    <source>
        <strain evidence="6 7">HHB-10118-sp</strain>
    </source>
</reference>
<evidence type="ECO:0000256" key="1">
    <source>
        <dbReference type="ARBA" id="ARBA00022723"/>
    </source>
</evidence>
<dbReference type="GeneID" id="18918860"/>
<organism evidence="6 7">
    <name type="scientific">Phanerochaete carnosa (strain HHB-10118-sp)</name>
    <name type="common">White-rot fungus</name>
    <name type="synonym">Peniophora carnosa</name>
    <dbReference type="NCBI Taxonomy" id="650164"/>
    <lineage>
        <taxon>Eukaryota</taxon>
        <taxon>Fungi</taxon>
        <taxon>Dikarya</taxon>
        <taxon>Basidiomycota</taxon>
        <taxon>Agaricomycotina</taxon>
        <taxon>Agaricomycetes</taxon>
        <taxon>Polyporales</taxon>
        <taxon>Phanerochaetaceae</taxon>
        <taxon>Phanerochaete</taxon>
    </lineage>
</organism>
<dbReference type="GO" id="GO:0005525">
    <property type="term" value="F:GTP binding"/>
    <property type="evidence" value="ECO:0007669"/>
    <property type="project" value="UniProtKB-KW"/>
</dbReference>
<evidence type="ECO:0000313" key="7">
    <source>
        <dbReference type="Proteomes" id="UP000008370"/>
    </source>
</evidence>
<dbReference type="PANTHER" id="PTHR46498:SF1">
    <property type="entry name" value="GTP-BINDING PROTEIN 8"/>
    <property type="match status" value="1"/>
</dbReference>